<protein>
    <submittedName>
        <fullName evidence="1">Uncharacterized protein</fullName>
    </submittedName>
</protein>
<dbReference type="EMBL" id="BSTX01000002">
    <property type="protein sequence ID" value="GLZ78250.1"/>
    <property type="molecule type" value="Genomic_DNA"/>
</dbReference>
<sequence length="93" mass="10296">MGLTRDQYRDAVDYLQEASVSEAADYAARIGLTPPDDSPGWRLTLDFPPGYEQTHGWLDGREALVWKRTLTHVVTPDDDQDATFTTPPTSASA</sequence>
<accession>A0A9W6SJL7</accession>
<dbReference type="RefSeq" id="WP_285663414.1">
    <property type="nucleotide sequence ID" value="NZ_BSTX01000002.1"/>
</dbReference>
<evidence type="ECO:0000313" key="1">
    <source>
        <dbReference type="EMBL" id="GLZ78250.1"/>
    </source>
</evidence>
<reference evidence="1" key="1">
    <citation type="submission" date="2023-03" db="EMBL/GenBank/DDBJ databases">
        <title>Actinorhabdospora filicis NBRC 111898.</title>
        <authorList>
            <person name="Ichikawa N."/>
            <person name="Sato H."/>
            <person name="Tonouchi N."/>
        </authorList>
    </citation>
    <scope>NUCLEOTIDE SEQUENCE</scope>
    <source>
        <strain evidence="1">NBRC 111898</strain>
    </source>
</reference>
<gene>
    <name evidence="1" type="ORF">Afil01_30570</name>
</gene>
<name>A0A9W6SJL7_9ACTN</name>
<organism evidence="1 2">
    <name type="scientific">Actinorhabdospora filicis</name>
    <dbReference type="NCBI Taxonomy" id="1785913"/>
    <lineage>
        <taxon>Bacteria</taxon>
        <taxon>Bacillati</taxon>
        <taxon>Actinomycetota</taxon>
        <taxon>Actinomycetes</taxon>
        <taxon>Micromonosporales</taxon>
        <taxon>Micromonosporaceae</taxon>
        <taxon>Actinorhabdospora</taxon>
    </lineage>
</organism>
<comment type="caution">
    <text evidence="1">The sequence shown here is derived from an EMBL/GenBank/DDBJ whole genome shotgun (WGS) entry which is preliminary data.</text>
</comment>
<dbReference type="AlphaFoldDB" id="A0A9W6SJL7"/>
<evidence type="ECO:0000313" key="2">
    <source>
        <dbReference type="Proteomes" id="UP001165079"/>
    </source>
</evidence>
<proteinExistence type="predicted"/>
<dbReference type="Proteomes" id="UP001165079">
    <property type="component" value="Unassembled WGS sequence"/>
</dbReference>
<keyword evidence="2" id="KW-1185">Reference proteome</keyword>